<comment type="caution">
    <text evidence="1">The sequence shown here is derived from an EMBL/GenBank/DDBJ whole genome shotgun (WGS) entry which is preliminary data.</text>
</comment>
<evidence type="ECO:0000313" key="1">
    <source>
        <dbReference type="EMBL" id="KAJ2774359.1"/>
    </source>
</evidence>
<accession>A0ACC1K645</accession>
<reference evidence="1" key="1">
    <citation type="submission" date="2022-07" db="EMBL/GenBank/DDBJ databases">
        <title>Phylogenomic reconstructions and comparative analyses of Kickxellomycotina fungi.</title>
        <authorList>
            <person name="Reynolds N.K."/>
            <person name="Stajich J.E."/>
            <person name="Barry K."/>
            <person name="Grigoriev I.V."/>
            <person name="Crous P."/>
            <person name="Smith M.E."/>
        </authorList>
    </citation>
    <scope>NUCLEOTIDE SEQUENCE</scope>
    <source>
        <strain evidence="1">CBS 109366</strain>
    </source>
</reference>
<keyword evidence="2" id="KW-1185">Reference proteome</keyword>
<protein>
    <submittedName>
        <fullName evidence="1">Uncharacterized protein</fullName>
    </submittedName>
</protein>
<gene>
    <name evidence="1" type="ORF">IWQ57_000862</name>
</gene>
<name>A0ACC1K645_9FUNG</name>
<proteinExistence type="predicted"/>
<organism evidence="1 2">
    <name type="scientific">Coemansia nantahalensis</name>
    <dbReference type="NCBI Taxonomy" id="2789366"/>
    <lineage>
        <taxon>Eukaryota</taxon>
        <taxon>Fungi</taxon>
        <taxon>Fungi incertae sedis</taxon>
        <taxon>Zoopagomycota</taxon>
        <taxon>Kickxellomycotina</taxon>
        <taxon>Kickxellomycetes</taxon>
        <taxon>Kickxellales</taxon>
        <taxon>Kickxellaceae</taxon>
        <taxon>Coemansia</taxon>
    </lineage>
</organism>
<sequence length="404" mass="42744">MAPITRRQSGRLAREAADAPRAPNGDAGRPAKRDCIASTAGGGGGGRVAKPEPKGRTVASRYMSAAKGRPAGAPPSASKPRPDTRQQAPAPVLARTARASEAAAGRPAASARRDPRRVPAAAATVAPAPAKPASSGEAQLRQRPPAQQASSLAKRALTAAAEQSGSRRSVAATQPSTAALVDRRASRRTTTASQRPADDGPSDAQARLHATYLQWLMVEAQAQQAYDAAKEAAADELAKLERDAEAARRELADEQRKLKLTSELAGLSRWMAANRQFLTDMGAQIDGVRDAYTAFSERLARTTHAMPIAGVHFSDHSSLVRDLEGYADAVAQNFPRDSPAVQSTFAEASRLSRYYGARREERELLSECQRLRESLAHTAALAMSRSAVPGGLATARSPQKQPAQ</sequence>
<dbReference type="EMBL" id="JANBUJ010000107">
    <property type="protein sequence ID" value="KAJ2774359.1"/>
    <property type="molecule type" value="Genomic_DNA"/>
</dbReference>
<evidence type="ECO:0000313" key="2">
    <source>
        <dbReference type="Proteomes" id="UP001140234"/>
    </source>
</evidence>
<dbReference type="Proteomes" id="UP001140234">
    <property type="component" value="Unassembled WGS sequence"/>
</dbReference>